<gene>
    <name evidence="1" type="ORF">SH580_19335</name>
</gene>
<dbReference type="RefSeq" id="WP_319832454.1">
    <property type="nucleotide sequence ID" value="NZ_CP138858.1"/>
</dbReference>
<name>A0ABZ0RKP1_9BACT</name>
<sequence length="616" mass="62817">MAATLLAPSVSVFADTTWTGGDGDWSNASNWSAGVPATSGDSITFGASGDVTSTIDSSWATAGAVDGLVFSADEHEYTIDQGDGVTSLSIGSGGISGSKTDGLVRLNGSYNLTADQEWGVGSPINLYADLSGTGNLTLSGSTRFYSGSSDSYTGQITIAPSTTVSLWNESQLNRLGETVVLNDSGAIYMPITLGGSSMNMSTDINFNDLTSAGFTLSHLSNSAGNLILDGDWTGSVSGHSKTLALSGVSTPIDDFRLVIAGDNSGFTSAVSETSTNGYGGLTVKSTFVQLTSDNALGSNNSIYTVVGDGQGSNKISGLFTTDGHDVTAKIGIKSSWNGSGGEAYLGLDGSGQATYSGNVELQSRDTGGVVNALHLTADAGGSVTFSGNIYNADDANTIKLSHINIEGGGSVIFEGDNTYTATTTVATDTTLFANNTTGSATGTGAVIVQDGATLGGTGRIAAGLANGITAQSGATFAPGASIGSLILDGGNTTGPVLTMEAGATFEFELGPGNTSDQILLWNYSDGDLVLNDNIINFSDAQEGTYTLFEFYGDNGDNTIASNLTEGLVIGTGLEAYSYTLNYNSDSITLDIIPEPSSFALVIGAIALFMTNRRRTR</sequence>
<dbReference type="EMBL" id="CP138858">
    <property type="protein sequence ID" value="WPJ95575.1"/>
    <property type="molecule type" value="Genomic_DNA"/>
</dbReference>
<reference evidence="1 2" key="1">
    <citation type="submission" date="2023-11" db="EMBL/GenBank/DDBJ databases">
        <title>Coraliomargarita sp. nov., isolated from marine algae.</title>
        <authorList>
            <person name="Lee J.K."/>
            <person name="Baek J.H."/>
            <person name="Kim J.M."/>
            <person name="Choi D.G."/>
            <person name="Jeon C.O."/>
        </authorList>
    </citation>
    <scope>NUCLEOTIDE SEQUENCE [LARGE SCALE GENOMIC DNA]</scope>
    <source>
        <strain evidence="1 2">J2-16</strain>
    </source>
</reference>
<evidence type="ECO:0008006" key="3">
    <source>
        <dbReference type="Google" id="ProtNLM"/>
    </source>
</evidence>
<keyword evidence="2" id="KW-1185">Reference proteome</keyword>
<protein>
    <recommendedName>
        <fullName evidence="3">Autotransporter-associated beta strand repeat protein</fullName>
    </recommendedName>
</protein>
<evidence type="ECO:0000313" key="2">
    <source>
        <dbReference type="Proteomes" id="UP001324993"/>
    </source>
</evidence>
<accession>A0ABZ0RKP1</accession>
<proteinExistence type="predicted"/>
<dbReference type="Proteomes" id="UP001324993">
    <property type="component" value="Chromosome"/>
</dbReference>
<evidence type="ECO:0000313" key="1">
    <source>
        <dbReference type="EMBL" id="WPJ95575.1"/>
    </source>
</evidence>
<organism evidence="1 2">
    <name type="scientific">Coraliomargarita algicola</name>
    <dbReference type="NCBI Taxonomy" id="3092156"/>
    <lineage>
        <taxon>Bacteria</taxon>
        <taxon>Pseudomonadati</taxon>
        <taxon>Verrucomicrobiota</taxon>
        <taxon>Opitutia</taxon>
        <taxon>Puniceicoccales</taxon>
        <taxon>Coraliomargaritaceae</taxon>
        <taxon>Coraliomargarita</taxon>
    </lineage>
</organism>